<dbReference type="Pfam" id="PF12484">
    <property type="entry name" value="PPE-SVP"/>
    <property type="match status" value="1"/>
</dbReference>
<name>A0A0U0W1Z0_MYCBE</name>
<evidence type="ECO:0000313" key="6">
    <source>
        <dbReference type="Proteomes" id="UP000198875"/>
    </source>
</evidence>
<feature type="domain" description="PPE family C-terminal" evidence="4">
    <location>
        <begin position="303"/>
        <end position="394"/>
    </location>
</feature>
<organism evidence="5 6">
    <name type="scientific">Mycobacterium bohemicum DSM 44277</name>
    <dbReference type="NCBI Taxonomy" id="1236609"/>
    <lineage>
        <taxon>Bacteria</taxon>
        <taxon>Bacillati</taxon>
        <taxon>Actinomycetota</taxon>
        <taxon>Actinomycetes</taxon>
        <taxon>Mycobacteriales</taxon>
        <taxon>Mycobacteriaceae</taxon>
        <taxon>Mycobacterium</taxon>
    </lineage>
</organism>
<proteinExistence type="inferred from homology"/>
<dbReference type="FunFam" id="1.20.1260.20:FF:000001">
    <property type="entry name" value="PPE family protein PPE41"/>
    <property type="match status" value="1"/>
</dbReference>
<reference evidence="5 6" key="1">
    <citation type="submission" date="2015-03" db="EMBL/GenBank/DDBJ databases">
        <authorList>
            <person name="Murphy D."/>
        </authorList>
    </citation>
    <scope>NUCLEOTIDE SEQUENCE [LARGE SCALE GENOMIC DNA]</scope>
    <source>
        <strain evidence="5 6">DSM 44277</strain>
    </source>
</reference>
<dbReference type="PANTHER" id="PTHR46766:SF1">
    <property type="entry name" value="GLUTAMINE-RICH PROTEIN 2"/>
    <property type="match status" value="1"/>
</dbReference>
<dbReference type="AlphaFoldDB" id="A0A0U0W1Z0"/>
<gene>
    <name evidence="5" type="ORF">BN971_00085</name>
</gene>
<evidence type="ECO:0000259" key="3">
    <source>
        <dbReference type="Pfam" id="PF00823"/>
    </source>
</evidence>
<evidence type="ECO:0000256" key="1">
    <source>
        <dbReference type="ARBA" id="ARBA00010652"/>
    </source>
</evidence>
<dbReference type="InterPro" id="IPR022171">
    <property type="entry name" value="PPE_C"/>
</dbReference>
<protein>
    <submittedName>
        <fullName evidence="5">PPE family protein</fullName>
    </submittedName>
</protein>
<feature type="domain" description="PPE" evidence="3">
    <location>
        <begin position="6"/>
        <end position="169"/>
    </location>
</feature>
<dbReference type="PANTHER" id="PTHR46766">
    <property type="entry name" value="GLUTAMINE-RICH PROTEIN 2"/>
    <property type="match status" value="1"/>
</dbReference>
<evidence type="ECO:0000259" key="4">
    <source>
        <dbReference type="Pfam" id="PF12484"/>
    </source>
</evidence>
<evidence type="ECO:0000256" key="2">
    <source>
        <dbReference type="SAM" id="MobiDB-lite"/>
    </source>
</evidence>
<feature type="region of interest" description="Disordered" evidence="2">
    <location>
        <begin position="379"/>
        <end position="398"/>
    </location>
</feature>
<dbReference type="RefSeq" id="WP_264028547.1">
    <property type="nucleotide sequence ID" value="NZ_CSTD01000001.1"/>
</dbReference>
<dbReference type="Gene3D" id="1.20.1260.20">
    <property type="entry name" value="PPE superfamily"/>
    <property type="match status" value="1"/>
</dbReference>
<evidence type="ECO:0000313" key="5">
    <source>
        <dbReference type="EMBL" id="CPR01430.1"/>
    </source>
</evidence>
<dbReference type="Pfam" id="PF00823">
    <property type="entry name" value="PPE"/>
    <property type="match status" value="1"/>
</dbReference>
<dbReference type="InterPro" id="IPR000030">
    <property type="entry name" value="PPE_dom"/>
</dbReference>
<dbReference type="Proteomes" id="UP000198875">
    <property type="component" value="Unassembled WGS sequence"/>
</dbReference>
<dbReference type="SUPFAM" id="SSF140459">
    <property type="entry name" value="PE/PPE dimer-like"/>
    <property type="match status" value="1"/>
</dbReference>
<dbReference type="GO" id="GO:0052572">
    <property type="term" value="P:response to host immune response"/>
    <property type="evidence" value="ECO:0007669"/>
    <property type="project" value="TreeGrafter"/>
</dbReference>
<dbReference type="InterPro" id="IPR038332">
    <property type="entry name" value="PPE_sf"/>
</dbReference>
<accession>A0A0U0W1Z0</accession>
<dbReference type="EMBL" id="CSTD01000001">
    <property type="protein sequence ID" value="CPR01430.1"/>
    <property type="molecule type" value="Genomic_DNA"/>
</dbReference>
<sequence length="398" mass="38683">MTFPSFPWLPPEINSALMFAGAGSGPLFTAASAWDGLASDLAGAAASFQSVITGLTSGPWAGPASLQMAAAATPYVGWLNAAAGQAESAASQARAAATAFESALAGTIPTPAVTENRVQLLALIATNILGQNTPAIAMTEFEYMEMWAADVAAMFGYHTGALSVASALPSFSLPPLSLAGLSSLGSLVPSGLSSLASQAASLVGSSALAAPMESLVTAGTSEVSSLAANPSQLMSVAQIAMYPASMMMSPIMMAVQAGAHPATLADATSMAGADAAKFVGSTAPAAMKPLGGAGGLGALGAEAGLGKARLVGAMSVPPTWQGSAPARMVSSAMAGLGGEMPAGAAGAPMGGGMPMMPMPMGMGGAGAGMPGGMLGRGGASPNHVVQQRPSVVPRTGVG</sequence>
<comment type="similarity">
    <text evidence="1">Belongs to the mycobacterial PPE family.</text>
</comment>